<dbReference type="InterPro" id="IPR036045">
    <property type="entry name" value="Sec1-like_sf"/>
</dbReference>
<comment type="similarity">
    <text evidence="1">Belongs to the STXBP/unc-18/SEC1 family.</text>
</comment>
<dbReference type="InterPro" id="IPR001619">
    <property type="entry name" value="Sec1-like"/>
</dbReference>
<dbReference type="GO" id="GO:0016192">
    <property type="term" value="P:vesicle-mediated transport"/>
    <property type="evidence" value="ECO:0007669"/>
    <property type="project" value="InterPro"/>
</dbReference>
<dbReference type="InterPro" id="IPR027482">
    <property type="entry name" value="Sec1-like_dom2"/>
</dbReference>
<dbReference type="InterPro" id="IPR043154">
    <property type="entry name" value="Sec-1-like_dom1"/>
</dbReference>
<proteinExistence type="inferred from homology"/>
<dbReference type="AlphaFoldDB" id="A0A0D6QX43"/>
<sequence length="626" mass="68738">MALSLRQKQTQCVVRMLNLNQPVSSGGTADEEVYKVLILDKFCRDILSPLIRVKDLRKHGITLYFTIDKERQTIPDVPAIYFIQPTPTNIQRIVVDASRGVYESFYLNFSSSLPRPLLEELATGALKSDCVQRIAKVYDQYLEFITLENGMFSLAQPSTYVQLNDPQAQDKDIETIVEGIVNGLFSVLATLGIVPIIRCARGGPAEMVASMLDSRLRDHLISRNNLFTEAGSLGSSFQRPLLCIFDRNFELSAAVQHDWSYRPLVHDVLGMKLNRVSVHGDAAAPGGGKGKGAVKSYELDDSDNFWVANSSAPFPKVAEEVEAQLGKYKQDVEEVNRRTGGQRDMDFDGQELIGNTKHLMSAVNSLPELTERKKIIDKHTNIATALLGEIKERSLDSYCTMEDDMLAKGSIDRNGLLTVLKGKGTQLDKLRLAIVYLLASETTIPADVEAIESTLKESEVDLSAFQYVKKIKSLNISLASSSAGSKNNIVDWAEKLYGQSLSAVTAGMKSLLSGGRQLAMTRTVEALMEARPNPDIDNYLLFDPRAPKSSSGVGSHSKGPFKEAIVFMVGGGNYIEYGSLQELAQRQQPVKNIIYGTTEVLTGAEFVEQLTVLGQKMGLGGVGPSH</sequence>
<dbReference type="Pfam" id="PF00995">
    <property type="entry name" value="Sec1"/>
    <property type="match status" value="1"/>
</dbReference>
<dbReference type="PANTHER" id="PTHR11679">
    <property type="entry name" value="VESICLE PROTEIN SORTING-ASSOCIATED"/>
    <property type="match status" value="1"/>
</dbReference>
<dbReference type="Gene3D" id="3.40.50.1910">
    <property type="match status" value="1"/>
</dbReference>
<dbReference type="Gene3D" id="1.25.40.60">
    <property type="match status" value="1"/>
</dbReference>
<dbReference type="InterPro" id="IPR043127">
    <property type="entry name" value="Sec-1-like_dom3a"/>
</dbReference>
<name>A0A0D6QX43_ARACU</name>
<evidence type="ECO:0008006" key="3">
    <source>
        <dbReference type="Google" id="ProtNLM"/>
    </source>
</evidence>
<reference evidence="2" key="1">
    <citation type="submission" date="2015-03" db="EMBL/GenBank/DDBJ databases">
        <title>A transcriptome of Araucaria cunninghamii, an australian fine timber species.</title>
        <authorList>
            <person name="Jing Yi C.J.Y."/>
            <person name="Yin San L.Y.S."/>
            <person name="Abdul Karim S.S."/>
            <person name="Wan Azmi N.N."/>
            <person name="Hercus R.R."/>
            <person name="Croft L.L."/>
        </authorList>
    </citation>
    <scope>NUCLEOTIDE SEQUENCE</scope>
    <source>
        <strain evidence="2">MI0301</strain>
        <tissue evidence="2">Leaf</tissue>
    </source>
</reference>
<dbReference type="PIRSF" id="PIRSF005715">
    <property type="entry name" value="VPS45_Sec1"/>
    <property type="match status" value="1"/>
</dbReference>
<dbReference type="Gene3D" id="3.90.830.10">
    <property type="entry name" value="Syntaxin Binding Protein 1, Chain A, domain 2"/>
    <property type="match status" value="1"/>
</dbReference>
<dbReference type="EMBL" id="GCKF01041505">
    <property type="protein sequence ID" value="JAG95115.1"/>
    <property type="molecule type" value="Transcribed_RNA"/>
</dbReference>
<accession>A0A0D6QX43</accession>
<protein>
    <recommendedName>
        <fullName evidence="3">SEC1 family transport protein SLY1</fullName>
    </recommendedName>
</protein>
<evidence type="ECO:0000256" key="1">
    <source>
        <dbReference type="ARBA" id="ARBA00009884"/>
    </source>
</evidence>
<evidence type="ECO:0000313" key="2">
    <source>
        <dbReference type="EMBL" id="JAG95114.1"/>
    </source>
</evidence>
<dbReference type="SUPFAM" id="SSF56815">
    <property type="entry name" value="Sec1/munc18-like (SM) proteins"/>
    <property type="match status" value="1"/>
</dbReference>
<dbReference type="EMBL" id="GCKF01041506">
    <property type="protein sequence ID" value="JAG95114.1"/>
    <property type="molecule type" value="Transcribed_RNA"/>
</dbReference>
<dbReference type="Gene3D" id="3.40.50.2060">
    <property type="match status" value="1"/>
</dbReference>
<organism evidence="2">
    <name type="scientific">Araucaria cunninghamii</name>
    <name type="common">Hoop pine</name>
    <name type="synonym">Moreton Bay pine</name>
    <dbReference type="NCBI Taxonomy" id="56994"/>
    <lineage>
        <taxon>Eukaryota</taxon>
        <taxon>Viridiplantae</taxon>
        <taxon>Streptophyta</taxon>
        <taxon>Embryophyta</taxon>
        <taxon>Tracheophyta</taxon>
        <taxon>Spermatophyta</taxon>
        <taxon>Pinopsida</taxon>
        <taxon>Pinidae</taxon>
        <taxon>Conifers II</taxon>
        <taxon>Araucariales</taxon>
        <taxon>Araucariaceae</taxon>
        <taxon>Araucaria</taxon>
    </lineage>
</organism>